<keyword evidence="3 5" id="KW-0238">DNA-binding</keyword>
<gene>
    <name evidence="7" type="ORF">Ade02nite_78210</name>
</gene>
<dbReference type="PRINTS" id="PR00455">
    <property type="entry name" value="HTHTETR"/>
</dbReference>
<dbReference type="PRINTS" id="PR00400">
    <property type="entry name" value="TETREPRESSOR"/>
</dbReference>
<keyword evidence="2" id="KW-0805">Transcription regulation</keyword>
<evidence type="ECO:0000313" key="8">
    <source>
        <dbReference type="Proteomes" id="UP000609879"/>
    </source>
</evidence>
<dbReference type="SUPFAM" id="SSF46689">
    <property type="entry name" value="Homeodomain-like"/>
    <property type="match status" value="1"/>
</dbReference>
<evidence type="ECO:0000256" key="3">
    <source>
        <dbReference type="ARBA" id="ARBA00023125"/>
    </source>
</evidence>
<feature type="domain" description="HTH tetR-type" evidence="6">
    <location>
        <begin position="17"/>
        <end position="77"/>
    </location>
</feature>
<dbReference type="InterPro" id="IPR050109">
    <property type="entry name" value="HTH-type_TetR-like_transc_reg"/>
</dbReference>
<keyword evidence="1" id="KW-0678">Repressor</keyword>
<reference evidence="7 8" key="1">
    <citation type="submission" date="2021-01" db="EMBL/GenBank/DDBJ databases">
        <title>Whole genome shotgun sequence of Actinoplanes deccanensis NBRC 13994.</title>
        <authorList>
            <person name="Komaki H."/>
            <person name="Tamura T."/>
        </authorList>
    </citation>
    <scope>NUCLEOTIDE SEQUENCE [LARGE SCALE GENOMIC DNA]</scope>
    <source>
        <strain evidence="7 8">NBRC 13994</strain>
    </source>
</reference>
<dbReference type="Pfam" id="PF00440">
    <property type="entry name" value="TetR_N"/>
    <property type="match status" value="1"/>
</dbReference>
<organism evidence="7 8">
    <name type="scientific">Paractinoplanes deccanensis</name>
    <dbReference type="NCBI Taxonomy" id="113561"/>
    <lineage>
        <taxon>Bacteria</taxon>
        <taxon>Bacillati</taxon>
        <taxon>Actinomycetota</taxon>
        <taxon>Actinomycetes</taxon>
        <taxon>Micromonosporales</taxon>
        <taxon>Micromonosporaceae</taxon>
        <taxon>Paractinoplanes</taxon>
    </lineage>
</organism>
<evidence type="ECO:0000256" key="5">
    <source>
        <dbReference type="PROSITE-ProRule" id="PRU00335"/>
    </source>
</evidence>
<evidence type="ECO:0000313" key="7">
    <source>
        <dbReference type="EMBL" id="GID79180.1"/>
    </source>
</evidence>
<proteinExistence type="predicted"/>
<accession>A0ABQ3YGY5</accession>
<dbReference type="PANTHER" id="PTHR30055:SF151">
    <property type="entry name" value="TRANSCRIPTIONAL REGULATORY PROTEIN"/>
    <property type="match status" value="1"/>
</dbReference>
<dbReference type="InterPro" id="IPR001647">
    <property type="entry name" value="HTH_TetR"/>
</dbReference>
<dbReference type="InterPro" id="IPR004111">
    <property type="entry name" value="Repressor_TetR_C"/>
</dbReference>
<keyword evidence="8" id="KW-1185">Reference proteome</keyword>
<evidence type="ECO:0000256" key="1">
    <source>
        <dbReference type="ARBA" id="ARBA00022491"/>
    </source>
</evidence>
<comment type="caution">
    <text evidence="7">The sequence shown here is derived from an EMBL/GenBank/DDBJ whole genome shotgun (WGS) entry which is preliminary data.</text>
</comment>
<evidence type="ECO:0000259" key="6">
    <source>
        <dbReference type="PROSITE" id="PS50977"/>
    </source>
</evidence>
<dbReference type="InterPro" id="IPR009057">
    <property type="entry name" value="Homeodomain-like_sf"/>
</dbReference>
<feature type="DNA-binding region" description="H-T-H motif" evidence="5">
    <location>
        <begin position="40"/>
        <end position="59"/>
    </location>
</feature>
<dbReference type="PANTHER" id="PTHR30055">
    <property type="entry name" value="HTH-TYPE TRANSCRIPTIONAL REGULATOR RUTR"/>
    <property type="match status" value="1"/>
</dbReference>
<dbReference type="Gene3D" id="1.10.357.10">
    <property type="entry name" value="Tetracycline Repressor, domain 2"/>
    <property type="match status" value="1"/>
</dbReference>
<dbReference type="InterPro" id="IPR036271">
    <property type="entry name" value="Tet_transcr_reg_TetR-rel_C_sf"/>
</dbReference>
<protein>
    <submittedName>
        <fullName evidence="7">TetR family transcriptional regulator</fullName>
    </submittedName>
</protein>
<dbReference type="EMBL" id="BOMI01000162">
    <property type="protein sequence ID" value="GID79180.1"/>
    <property type="molecule type" value="Genomic_DNA"/>
</dbReference>
<evidence type="ECO:0000256" key="2">
    <source>
        <dbReference type="ARBA" id="ARBA00023015"/>
    </source>
</evidence>
<dbReference type="PROSITE" id="PS50977">
    <property type="entry name" value="HTH_TETR_2"/>
    <property type="match status" value="1"/>
</dbReference>
<sequence length="222" mass="23938">MRFVPRRAGSTTRSSARLTREGIVAAAVELADRDGLDGLSMRRLAQHLGVDAMSIYYHLRDKDTLLAAMADAVVSGIAAAPAEGPWTERLRSLIMQARATMLRHPWVVPVLQGRGEPPPAVILHIERVLAVMRAGGCSVDLGHHAIHLLGSRLLGFSQDLFDDTPDPSAPPPPAAWAETMPHVAELAAAVTHDGPLGGCDDEREFAFALDLLLEGLERRRLG</sequence>
<name>A0ABQ3YGY5_9ACTN</name>
<keyword evidence="4" id="KW-0804">Transcription</keyword>
<dbReference type="SUPFAM" id="SSF48498">
    <property type="entry name" value="Tetracyclin repressor-like, C-terminal domain"/>
    <property type="match status" value="1"/>
</dbReference>
<dbReference type="Gene3D" id="1.10.10.60">
    <property type="entry name" value="Homeodomain-like"/>
    <property type="match status" value="1"/>
</dbReference>
<dbReference type="Proteomes" id="UP000609879">
    <property type="component" value="Unassembled WGS sequence"/>
</dbReference>
<dbReference type="Pfam" id="PF02909">
    <property type="entry name" value="TetR_C_1"/>
    <property type="match status" value="1"/>
</dbReference>
<evidence type="ECO:0000256" key="4">
    <source>
        <dbReference type="ARBA" id="ARBA00023163"/>
    </source>
</evidence>
<dbReference type="InterPro" id="IPR003012">
    <property type="entry name" value="Tet_transcr_reg_TetR"/>
</dbReference>